<feature type="transmembrane region" description="Helical" evidence="6">
    <location>
        <begin position="147"/>
        <end position="167"/>
    </location>
</feature>
<dbReference type="PANTHER" id="PTHR42718:SF9">
    <property type="entry name" value="MAJOR FACILITATOR SUPERFAMILY MULTIDRUG TRANSPORTER MFSC"/>
    <property type="match status" value="1"/>
</dbReference>
<keyword evidence="3 6" id="KW-0812">Transmembrane</keyword>
<organism evidence="9 10">
    <name type="scientific">Akkermansia muciniphila</name>
    <dbReference type="NCBI Taxonomy" id="239935"/>
    <lineage>
        <taxon>Bacteria</taxon>
        <taxon>Pseudomonadati</taxon>
        <taxon>Verrucomicrobiota</taxon>
        <taxon>Verrucomicrobiia</taxon>
        <taxon>Verrucomicrobiales</taxon>
        <taxon>Akkermansiaceae</taxon>
        <taxon>Akkermansia</taxon>
    </lineage>
</organism>
<dbReference type="EMBL" id="PJKA01000003">
    <property type="protein sequence ID" value="PNC19714.1"/>
    <property type="molecule type" value="Genomic_DNA"/>
</dbReference>
<feature type="signal peptide" evidence="7">
    <location>
        <begin position="1"/>
        <end position="38"/>
    </location>
</feature>
<dbReference type="Proteomes" id="UP000236000">
    <property type="component" value="Unassembled WGS sequence"/>
</dbReference>
<keyword evidence="2" id="KW-0813">Transport</keyword>
<dbReference type="PANTHER" id="PTHR42718">
    <property type="entry name" value="MAJOR FACILITATOR SUPERFAMILY MULTIDRUG TRANSPORTER MFSC"/>
    <property type="match status" value="1"/>
</dbReference>
<evidence type="ECO:0000256" key="3">
    <source>
        <dbReference type="ARBA" id="ARBA00022692"/>
    </source>
</evidence>
<evidence type="ECO:0000256" key="1">
    <source>
        <dbReference type="ARBA" id="ARBA00004141"/>
    </source>
</evidence>
<feature type="transmembrane region" description="Helical" evidence="6">
    <location>
        <begin position="306"/>
        <end position="327"/>
    </location>
</feature>
<evidence type="ECO:0000256" key="5">
    <source>
        <dbReference type="ARBA" id="ARBA00023136"/>
    </source>
</evidence>
<keyword evidence="7" id="KW-0732">Signal</keyword>
<comment type="subcellular location">
    <subcellularLocation>
        <location evidence="1">Membrane</location>
        <topology evidence="1">Multi-pass membrane protein</topology>
    </subcellularLocation>
</comment>
<dbReference type="SUPFAM" id="SSF103473">
    <property type="entry name" value="MFS general substrate transporter"/>
    <property type="match status" value="1"/>
</dbReference>
<feature type="transmembrane region" description="Helical" evidence="6">
    <location>
        <begin position="366"/>
        <end position="389"/>
    </location>
</feature>
<evidence type="ECO:0000256" key="4">
    <source>
        <dbReference type="ARBA" id="ARBA00022989"/>
    </source>
</evidence>
<dbReference type="Pfam" id="PF07690">
    <property type="entry name" value="MFS_1"/>
    <property type="match status" value="1"/>
</dbReference>
<feature type="transmembrane region" description="Helical" evidence="6">
    <location>
        <begin position="230"/>
        <end position="251"/>
    </location>
</feature>
<feature type="transmembrane region" description="Helical" evidence="6">
    <location>
        <begin position="489"/>
        <end position="509"/>
    </location>
</feature>
<feature type="transmembrane region" description="Helical" evidence="6">
    <location>
        <begin position="205"/>
        <end position="224"/>
    </location>
</feature>
<evidence type="ECO:0000256" key="7">
    <source>
        <dbReference type="SAM" id="SignalP"/>
    </source>
</evidence>
<dbReference type="GO" id="GO:0022857">
    <property type="term" value="F:transmembrane transporter activity"/>
    <property type="evidence" value="ECO:0007669"/>
    <property type="project" value="InterPro"/>
</dbReference>
<feature type="chain" id="PRO_5018144170" description="Major facilitator superfamily (MFS) profile domain-containing protein" evidence="7">
    <location>
        <begin position="39"/>
        <end position="519"/>
    </location>
</feature>
<dbReference type="InterPro" id="IPR020846">
    <property type="entry name" value="MFS_dom"/>
</dbReference>
<dbReference type="InterPro" id="IPR036259">
    <property type="entry name" value="MFS_trans_sf"/>
</dbReference>
<evidence type="ECO:0000259" key="8">
    <source>
        <dbReference type="PROSITE" id="PS50850"/>
    </source>
</evidence>
<name>A0A2N8HG66_9BACT</name>
<feature type="transmembrane region" description="Helical" evidence="6">
    <location>
        <begin position="89"/>
        <end position="111"/>
    </location>
</feature>
<accession>A0A2N8HG66</accession>
<keyword evidence="5 6" id="KW-0472">Membrane</keyword>
<feature type="transmembrane region" description="Helical" evidence="6">
    <location>
        <begin position="117"/>
        <end position="135"/>
    </location>
</feature>
<feature type="domain" description="Major facilitator superfamily (MFS) profile" evidence="8">
    <location>
        <begin position="18"/>
        <end position="513"/>
    </location>
</feature>
<feature type="transmembrane region" description="Helical" evidence="6">
    <location>
        <begin position="334"/>
        <end position="354"/>
    </location>
</feature>
<dbReference type="InterPro" id="IPR011701">
    <property type="entry name" value="MFS"/>
</dbReference>
<dbReference type="AlphaFoldDB" id="A0A2N8HG66"/>
<protein>
    <recommendedName>
        <fullName evidence="8">Major facilitator superfamily (MFS) profile domain-containing protein</fullName>
    </recommendedName>
</protein>
<dbReference type="GO" id="GO:0016020">
    <property type="term" value="C:membrane"/>
    <property type="evidence" value="ECO:0007669"/>
    <property type="project" value="UniProtKB-SubCell"/>
</dbReference>
<proteinExistence type="predicted"/>
<feature type="transmembrane region" description="Helical" evidence="6">
    <location>
        <begin position="173"/>
        <end position="193"/>
    </location>
</feature>
<dbReference type="RefSeq" id="WP_102711845.1">
    <property type="nucleotide sequence ID" value="NZ_PJKA01000003.1"/>
</dbReference>
<dbReference type="OrthoDB" id="102502at2"/>
<sequence length="519" mass="55395">MSGPVVQTMVPAWKRRLLTGMACACTMLTFLNMGCITAATPDLSGTFVVGTLDVSWSGAACPLGTALSFTVAAYLWARIGLRRSLRTALLIMLAGTFLGLAADHFFIMIAARFLQGAGGGLALVYGTGLVNAALPPERRGLAMGVKLCSIGLASCASPVVGCLLVQYWHWRGLFVIVGAAAAVLAVLTTLYVPDQKIPKGGKFDWFSFLAVGMGCVCMLMVLIYGETDGWTAPGVLAWMYGGFCSFALAFISCMTHRTPLLDVRVLGNWRFLCGLLASLCNIFCICWVRVGTVQFMRNVMNYEPVGIAYVFMVLVAGFCGGAVLVLPLMQKGRLALRVGMMAGLLALGASAFFLSRLDAGCSWLDVAWPLGLFGIGYAFCLNTATPLALRGVEGRSAAASSRTLNTVRYIFISLYVSSVSTVLAHMKTGFRFSMAEQVRDDSPGTAHTLDMWQRHFAETGGTAQEIHASVDAVLQKAVALQSQVFSVDTFYLCTVIVGAAGVLFALFCLKSGQERKAAS</sequence>
<evidence type="ECO:0000313" key="10">
    <source>
        <dbReference type="Proteomes" id="UP000236000"/>
    </source>
</evidence>
<feature type="transmembrane region" description="Helical" evidence="6">
    <location>
        <begin position="54"/>
        <end position="77"/>
    </location>
</feature>
<dbReference type="PROSITE" id="PS50850">
    <property type="entry name" value="MFS"/>
    <property type="match status" value="1"/>
</dbReference>
<evidence type="ECO:0000313" key="9">
    <source>
        <dbReference type="EMBL" id="PNC19714.1"/>
    </source>
</evidence>
<dbReference type="Gene3D" id="1.20.1250.20">
    <property type="entry name" value="MFS general substrate transporter like domains"/>
    <property type="match status" value="1"/>
</dbReference>
<gene>
    <name evidence="9" type="ORF">CXU22_01495</name>
</gene>
<keyword evidence="4 6" id="KW-1133">Transmembrane helix</keyword>
<evidence type="ECO:0000256" key="6">
    <source>
        <dbReference type="SAM" id="Phobius"/>
    </source>
</evidence>
<evidence type="ECO:0000256" key="2">
    <source>
        <dbReference type="ARBA" id="ARBA00022448"/>
    </source>
</evidence>
<feature type="transmembrane region" description="Helical" evidence="6">
    <location>
        <begin position="271"/>
        <end position="290"/>
    </location>
</feature>
<comment type="caution">
    <text evidence="9">The sequence shown here is derived from an EMBL/GenBank/DDBJ whole genome shotgun (WGS) entry which is preliminary data.</text>
</comment>
<feature type="transmembrane region" description="Helical" evidence="6">
    <location>
        <begin position="409"/>
        <end position="426"/>
    </location>
</feature>
<reference evidence="9 10" key="1">
    <citation type="journal article" date="2017" name="BMC Genomics">
        <title>Genome sequencing of 39 Akkermansia muciniphila isolates reveals its population structure, genomic and functional diverisity, and global distribution in mammalian gut microbiotas.</title>
        <authorList>
            <person name="Guo X."/>
            <person name="Li S."/>
            <person name="Zhang J."/>
            <person name="Wu F."/>
            <person name="Li X."/>
            <person name="Wu D."/>
            <person name="Zhang M."/>
            <person name="Ou Z."/>
            <person name="Jie Z."/>
            <person name="Yan Q."/>
            <person name="Li P."/>
            <person name="Yi J."/>
            <person name="Peng Y."/>
        </authorList>
    </citation>
    <scope>NUCLEOTIDE SEQUENCE [LARGE SCALE GENOMIC DNA]</scope>
    <source>
        <strain evidence="9 10">GP24</strain>
    </source>
</reference>